<name>A2G0H4_TRIV3</name>
<evidence type="ECO:0000313" key="3">
    <source>
        <dbReference type="Proteomes" id="UP000001542"/>
    </source>
</evidence>
<evidence type="ECO:0008006" key="4">
    <source>
        <dbReference type="Google" id="ProtNLM"/>
    </source>
</evidence>
<evidence type="ECO:0000313" key="2">
    <source>
        <dbReference type="EMBL" id="EAX89349.1"/>
    </source>
</evidence>
<dbReference type="InterPro" id="IPR011050">
    <property type="entry name" value="Pectin_lyase_fold/virulence"/>
</dbReference>
<keyword evidence="1" id="KW-0812">Transmembrane</keyword>
<dbReference type="AlphaFoldDB" id="A2G0H4"/>
<dbReference type="InParanoid" id="A2G0H4"/>
<feature type="transmembrane region" description="Helical" evidence="1">
    <location>
        <begin position="166"/>
        <end position="186"/>
    </location>
</feature>
<keyword evidence="1" id="KW-1133">Transmembrane helix</keyword>
<gene>
    <name evidence="2" type="ORF">TVAG_431720</name>
</gene>
<dbReference type="SUPFAM" id="SSF51126">
    <property type="entry name" value="Pectin lyase-like"/>
    <property type="match status" value="1"/>
</dbReference>
<protein>
    <recommendedName>
        <fullName evidence="4">Right handed beta helix domain-containing protein</fullName>
    </recommendedName>
</protein>
<proteinExistence type="predicted"/>
<organism evidence="2 3">
    <name type="scientific">Trichomonas vaginalis (strain ATCC PRA-98 / G3)</name>
    <dbReference type="NCBI Taxonomy" id="412133"/>
    <lineage>
        <taxon>Eukaryota</taxon>
        <taxon>Metamonada</taxon>
        <taxon>Parabasalia</taxon>
        <taxon>Trichomonadida</taxon>
        <taxon>Trichomonadidae</taxon>
        <taxon>Trichomonas</taxon>
    </lineage>
</organism>
<dbReference type="SMR" id="A2G0H4"/>
<dbReference type="RefSeq" id="XP_001302279.1">
    <property type="nucleotide sequence ID" value="XM_001302278.1"/>
</dbReference>
<keyword evidence="3" id="KW-1185">Reference proteome</keyword>
<reference evidence="2" key="1">
    <citation type="submission" date="2006-10" db="EMBL/GenBank/DDBJ databases">
        <authorList>
            <person name="Amadeo P."/>
            <person name="Zhao Q."/>
            <person name="Wortman J."/>
            <person name="Fraser-Liggett C."/>
            <person name="Carlton J."/>
        </authorList>
    </citation>
    <scope>NUCLEOTIDE SEQUENCE</scope>
    <source>
        <strain evidence="2">G3</strain>
    </source>
</reference>
<evidence type="ECO:0000256" key="1">
    <source>
        <dbReference type="SAM" id="Phobius"/>
    </source>
</evidence>
<reference evidence="2" key="2">
    <citation type="journal article" date="2007" name="Science">
        <title>Draft genome sequence of the sexually transmitted pathogen Trichomonas vaginalis.</title>
        <authorList>
            <person name="Carlton J.M."/>
            <person name="Hirt R.P."/>
            <person name="Silva J.C."/>
            <person name="Delcher A.L."/>
            <person name="Schatz M."/>
            <person name="Zhao Q."/>
            <person name="Wortman J.R."/>
            <person name="Bidwell S.L."/>
            <person name="Alsmark U.C.M."/>
            <person name="Besteiro S."/>
            <person name="Sicheritz-Ponten T."/>
            <person name="Noel C.J."/>
            <person name="Dacks J.B."/>
            <person name="Foster P.G."/>
            <person name="Simillion C."/>
            <person name="Van de Peer Y."/>
            <person name="Miranda-Saavedra D."/>
            <person name="Barton G.J."/>
            <person name="Westrop G.D."/>
            <person name="Mueller S."/>
            <person name="Dessi D."/>
            <person name="Fiori P.L."/>
            <person name="Ren Q."/>
            <person name="Paulsen I."/>
            <person name="Zhang H."/>
            <person name="Bastida-Corcuera F.D."/>
            <person name="Simoes-Barbosa A."/>
            <person name="Brown M.T."/>
            <person name="Hayes R.D."/>
            <person name="Mukherjee M."/>
            <person name="Okumura C.Y."/>
            <person name="Schneider R."/>
            <person name="Smith A.J."/>
            <person name="Vanacova S."/>
            <person name="Villalvazo M."/>
            <person name="Haas B.J."/>
            <person name="Pertea M."/>
            <person name="Feldblyum T.V."/>
            <person name="Utterback T.R."/>
            <person name="Shu C.L."/>
            <person name="Osoegawa K."/>
            <person name="de Jong P.J."/>
            <person name="Hrdy I."/>
            <person name="Horvathova L."/>
            <person name="Zubacova Z."/>
            <person name="Dolezal P."/>
            <person name="Malik S.B."/>
            <person name="Logsdon J.M. Jr."/>
            <person name="Henze K."/>
            <person name="Gupta A."/>
            <person name="Wang C.C."/>
            <person name="Dunne R.L."/>
            <person name="Upcroft J.A."/>
            <person name="Upcroft P."/>
            <person name="White O."/>
            <person name="Salzberg S.L."/>
            <person name="Tang P."/>
            <person name="Chiu C.-H."/>
            <person name="Lee Y.-S."/>
            <person name="Embley T.M."/>
            <person name="Coombs G.H."/>
            <person name="Mottram J.C."/>
            <person name="Tachezy J."/>
            <person name="Fraser-Liggett C.M."/>
            <person name="Johnson P.J."/>
        </authorList>
    </citation>
    <scope>NUCLEOTIDE SEQUENCE [LARGE SCALE GENOMIC DNA]</scope>
    <source>
        <strain evidence="2">G3</strain>
    </source>
</reference>
<dbReference type="EMBL" id="DS114208">
    <property type="protein sequence ID" value="EAX89349.1"/>
    <property type="molecule type" value="Genomic_DNA"/>
</dbReference>
<keyword evidence="1" id="KW-0472">Membrane</keyword>
<dbReference type="VEuPathDB" id="TrichDB:TVAG_431720"/>
<dbReference type="Proteomes" id="UP000001542">
    <property type="component" value="Unassembled WGS sequence"/>
</dbReference>
<dbReference type="VEuPathDB" id="TrichDB:TVAGG3_0246240"/>
<dbReference type="KEGG" id="tva:4747019"/>
<accession>A2G0H4</accession>
<sequence length="198" mass="21880">MSRGSNSKINVLHSSFLSIKGKTSVLAGKHKSNISIIDCNFLNTMVTVGAVSSSRGTVDISNSIFDKNWAPAVSVANSRANINNVSFSNSFAINKWSVYGETSQISIKNSQFSDQSLKSLIHNNGNSELYRLTFNSSKEYSLSSKLAEKCIECNFGIAFTDSTSNFIMIQMFVIYALIIAIVISLLKRRKIFKPRKLL</sequence>